<organism evidence="1 2">
    <name type="scientific">Portunus trituberculatus</name>
    <name type="common">Swimming crab</name>
    <name type="synonym">Neptunus trituberculatus</name>
    <dbReference type="NCBI Taxonomy" id="210409"/>
    <lineage>
        <taxon>Eukaryota</taxon>
        <taxon>Metazoa</taxon>
        <taxon>Ecdysozoa</taxon>
        <taxon>Arthropoda</taxon>
        <taxon>Crustacea</taxon>
        <taxon>Multicrustacea</taxon>
        <taxon>Malacostraca</taxon>
        <taxon>Eumalacostraca</taxon>
        <taxon>Eucarida</taxon>
        <taxon>Decapoda</taxon>
        <taxon>Pleocyemata</taxon>
        <taxon>Brachyura</taxon>
        <taxon>Eubrachyura</taxon>
        <taxon>Portunoidea</taxon>
        <taxon>Portunidae</taxon>
        <taxon>Portuninae</taxon>
        <taxon>Portunus</taxon>
    </lineage>
</organism>
<dbReference type="AlphaFoldDB" id="A0A5B7D9B6"/>
<accession>A0A5B7D9B6</accession>
<evidence type="ECO:0000313" key="1">
    <source>
        <dbReference type="EMBL" id="MPC17920.1"/>
    </source>
</evidence>
<proteinExistence type="predicted"/>
<reference evidence="1 2" key="1">
    <citation type="submission" date="2019-05" db="EMBL/GenBank/DDBJ databases">
        <title>Another draft genome of Portunus trituberculatus and its Hox gene families provides insights of decapod evolution.</title>
        <authorList>
            <person name="Jeong J.-H."/>
            <person name="Song I."/>
            <person name="Kim S."/>
            <person name="Choi T."/>
            <person name="Kim D."/>
            <person name="Ryu S."/>
            <person name="Kim W."/>
        </authorList>
    </citation>
    <scope>NUCLEOTIDE SEQUENCE [LARGE SCALE GENOMIC DNA]</scope>
    <source>
        <tissue evidence="1">Muscle</tissue>
    </source>
</reference>
<protein>
    <submittedName>
        <fullName evidence="1">Uncharacterized protein</fullName>
    </submittedName>
</protein>
<dbReference type="Proteomes" id="UP000324222">
    <property type="component" value="Unassembled WGS sequence"/>
</dbReference>
<name>A0A5B7D9B6_PORTR</name>
<comment type="caution">
    <text evidence="1">The sequence shown here is derived from an EMBL/GenBank/DDBJ whole genome shotgun (WGS) entry which is preliminary data.</text>
</comment>
<evidence type="ECO:0000313" key="2">
    <source>
        <dbReference type="Proteomes" id="UP000324222"/>
    </source>
</evidence>
<gene>
    <name evidence="1" type="ORF">E2C01_010791</name>
</gene>
<keyword evidence="2" id="KW-1185">Reference proteome</keyword>
<dbReference type="EMBL" id="VSRR010000631">
    <property type="protein sequence ID" value="MPC17920.1"/>
    <property type="molecule type" value="Genomic_DNA"/>
</dbReference>
<sequence length="218" mass="23847">MLIFPGMITVLCPERRTDVIVSDMEASSSAIHMNSEKSGSGLEFILPLVLLLPMDWMPSLLSLGSVCARAINKWSPEKVAYMPARASWCGAVQPVPSTVSTYMLTHSLTMLYSQQGTATVLHTSTLRSSSYNLRSDRCQADKRGERPPAASHSTVLFLLGGNFATASLGPSVSQNSIYELPRQSSLSCLPLASSNNYFRFYNVEKLRGRDVARYASLS</sequence>